<gene>
    <name evidence="1" type="ORF">QFC21_006521</name>
</gene>
<proteinExistence type="predicted"/>
<keyword evidence="2" id="KW-1185">Reference proteome</keyword>
<reference evidence="1" key="1">
    <citation type="submission" date="2023-04" db="EMBL/GenBank/DDBJ databases">
        <title>Draft Genome sequencing of Naganishia species isolated from polar environments using Oxford Nanopore Technology.</title>
        <authorList>
            <person name="Leo P."/>
            <person name="Venkateswaran K."/>
        </authorList>
    </citation>
    <scope>NUCLEOTIDE SEQUENCE</scope>
    <source>
        <strain evidence="1">MNA-CCFEE 5423</strain>
    </source>
</reference>
<evidence type="ECO:0000313" key="1">
    <source>
        <dbReference type="EMBL" id="KAJ9093204.1"/>
    </source>
</evidence>
<name>A0ACC2V1J4_9TREE</name>
<sequence>MACIIRTVLLEMFPQGLPEWCTPFLRGIQQLGIENVVEEEVVDEGEEEDEDADDASIQSTPSGSPLSEADSMDHVSGSGQASAMKEVSEEQGMEQEEVETAEANFRAVSMDRRNSRTSGPSNIDFKRALQAILLSDGQEVLPYEWLAYTKMLSEDWPVARETLQKALELEPWNKAILFRLSSCYERERNYIKSYDIMHRAMQLAPYDERDLYQLHFARLAERSKDMKANTFREDPFELLPLEVTLNIMELGLEMDDYFVLRSSWGLAINGTDVMSDVAQSKRQLWLARSKEHITSLAFRGFNCTAIDKVPAAFMKQMNEVKHLELSVSERNVLLRFAYRLDERIGTLETLRLSGQATKGGGGGRNWHASHVKDLCFSFVKEDAANDLQTLEVYNLDLGTKSWFNPIVDRQYCTQVARARTVVMYPSLTRLSVKGCNVDNAYDVTLFNADRGPPILEYQCDAIHVVLRGAPALEYLEANFQWRLSQHPAPPGLGQRITLSNLHSAIMPPPSLWCVDILAPNLRSLAFKTPAGFDYRLYQALNGTRQKPLIPEVLDSPVRLENIPHLRSLELVCCDRDSELRLEKWIQHLSSLTKLTIRSLGGDPWPKASNSAIPDQRAVVNVVRMLTEHPEWCPNLQDLELDRCFATGSSLIELVQTREKSKVCVNLERLALSNNMTISKKAITVLQKELPTFHQDEKLETRVAKRTPKEYKKDTFKK</sequence>
<organism evidence="1 2">
    <name type="scientific">Naganishia friedmannii</name>
    <dbReference type="NCBI Taxonomy" id="89922"/>
    <lineage>
        <taxon>Eukaryota</taxon>
        <taxon>Fungi</taxon>
        <taxon>Dikarya</taxon>
        <taxon>Basidiomycota</taxon>
        <taxon>Agaricomycotina</taxon>
        <taxon>Tremellomycetes</taxon>
        <taxon>Filobasidiales</taxon>
        <taxon>Filobasidiaceae</taxon>
        <taxon>Naganishia</taxon>
    </lineage>
</organism>
<dbReference type="EMBL" id="JASBWT010000032">
    <property type="protein sequence ID" value="KAJ9093204.1"/>
    <property type="molecule type" value="Genomic_DNA"/>
</dbReference>
<comment type="caution">
    <text evidence="1">The sequence shown here is derived from an EMBL/GenBank/DDBJ whole genome shotgun (WGS) entry which is preliminary data.</text>
</comment>
<protein>
    <submittedName>
        <fullName evidence="1">Uncharacterized protein</fullName>
    </submittedName>
</protein>
<evidence type="ECO:0000313" key="2">
    <source>
        <dbReference type="Proteomes" id="UP001227268"/>
    </source>
</evidence>
<accession>A0ACC2V1J4</accession>
<dbReference type="Proteomes" id="UP001227268">
    <property type="component" value="Unassembled WGS sequence"/>
</dbReference>